<feature type="compositionally biased region" description="Basic and acidic residues" evidence="1">
    <location>
        <begin position="1"/>
        <end position="12"/>
    </location>
</feature>
<organism evidence="2 3">
    <name type="scientific">Liparis tanakae</name>
    <name type="common">Tanaka's snailfish</name>
    <dbReference type="NCBI Taxonomy" id="230148"/>
    <lineage>
        <taxon>Eukaryota</taxon>
        <taxon>Metazoa</taxon>
        <taxon>Chordata</taxon>
        <taxon>Craniata</taxon>
        <taxon>Vertebrata</taxon>
        <taxon>Euteleostomi</taxon>
        <taxon>Actinopterygii</taxon>
        <taxon>Neopterygii</taxon>
        <taxon>Teleostei</taxon>
        <taxon>Neoteleostei</taxon>
        <taxon>Acanthomorphata</taxon>
        <taxon>Eupercaria</taxon>
        <taxon>Perciformes</taxon>
        <taxon>Cottioidei</taxon>
        <taxon>Cottales</taxon>
        <taxon>Liparidae</taxon>
        <taxon>Liparis</taxon>
    </lineage>
</organism>
<gene>
    <name evidence="2" type="ORF">EYF80_059503</name>
</gene>
<evidence type="ECO:0000256" key="1">
    <source>
        <dbReference type="SAM" id="MobiDB-lite"/>
    </source>
</evidence>
<feature type="compositionally biased region" description="Polar residues" evidence="1">
    <location>
        <begin position="22"/>
        <end position="38"/>
    </location>
</feature>
<protein>
    <submittedName>
        <fullName evidence="2">Uncharacterized protein</fullName>
    </submittedName>
</protein>
<evidence type="ECO:0000313" key="3">
    <source>
        <dbReference type="Proteomes" id="UP000314294"/>
    </source>
</evidence>
<dbReference type="AlphaFoldDB" id="A0A4Z2EN76"/>
<keyword evidence="3" id="KW-1185">Reference proteome</keyword>
<proteinExistence type="predicted"/>
<dbReference type="EMBL" id="SRLO01004597">
    <property type="protein sequence ID" value="TNN30346.1"/>
    <property type="molecule type" value="Genomic_DNA"/>
</dbReference>
<comment type="caution">
    <text evidence="2">The sequence shown here is derived from an EMBL/GenBank/DDBJ whole genome shotgun (WGS) entry which is preliminary data.</text>
</comment>
<reference evidence="2 3" key="1">
    <citation type="submission" date="2019-03" db="EMBL/GenBank/DDBJ databases">
        <title>First draft genome of Liparis tanakae, snailfish: a comprehensive survey of snailfish specific genes.</title>
        <authorList>
            <person name="Kim W."/>
            <person name="Song I."/>
            <person name="Jeong J.-H."/>
            <person name="Kim D."/>
            <person name="Kim S."/>
            <person name="Ryu S."/>
            <person name="Song J.Y."/>
            <person name="Lee S.K."/>
        </authorList>
    </citation>
    <scope>NUCLEOTIDE SEQUENCE [LARGE SCALE GENOMIC DNA]</scope>
    <source>
        <tissue evidence="2">Muscle</tissue>
    </source>
</reference>
<accession>A0A4Z2EN76</accession>
<sequence length="109" mass="12371">MSHSVLDYEKQNQRNQPPSPQAGGSSCFRSDGSQQRNESMFGRLMQTLPVVVPFKLKYVLRFKLTARATCDEQRAESREQRAESREQRAESREQRAGVSGKRLSARAAP</sequence>
<evidence type="ECO:0000313" key="2">
    <source>
        <dbReference type="EMBL" id="TNN30346.1"/>
    </source>
</evidence>
<feature type="region of interest" description="Disordered" evidence="1">
    <location>
        <begin position="1"/>
        <end position="40"/>
    </location>
</feature>
<dbReference type="Proteomes" id="UP000314294">
    <property type="component" value="Unassembled WGS sequence"/>
</dbReference>
<feature type="region of interest" description="Disordered" evidence="1">
    <location>
        <begin position="69"/>
        <end position="109"/>
    </location>
</feature>
<feature type="compositionally biased region" description="Basic and acidic residues" evidence="1">
    <location>
        <begin position="69"/>
        <end position="95"/>
    </location>
</feature>
<name>A0A4Z2EN76_9TELE</name>